<organism evidence="2 3">
    <name type="scientific">Schaalia odontolytica</name>
    <dbReference type="NCBI Taxonomy" id="1660"/>
    <lineage>
        <taxon>Bacteria</taxon>
        <taxon>Bacillati</taxon>
        <taxon>Actinomycetota</taxon>
        <taxon>Actinomycetes</taxon>
        <taxon>Actinomycetales</taxon>
        <taxon>Actinomycetaceae</taxon>
        <taxon>Schaalia</taxon>
    </lineage>
</organism>
<name>A0A2I1HZR2_9ACTO</name>
<dbReference type="Proteomes" id="UP000234198">
    <property type="component" value="Unassembled WGS sequence"/>
</dbReference>
<proteinExistence type="predicted"/>
<accession>A0A2I1HZR2</accession>
<evidence type="ECO:0000256" key="1">
    <source>
        <dbReference type="SAM" id="MobiDB-lite"/>
    </source>
</evidence>
<dbReference type="RefSeq" id="WP_007587591.1">
    <property type="nucleotide sequence ID" value="NZ_PKKM01000007.1"/>
</dbReference>
<protein>
    <submittedName>
        <fullName evidence="2">Uncharacterized protein</fullName>
    </submittedName>
</protein>
<reference evidence="2 3" key="1">
    <citation type="submission" date="2017-12" db="EMBL/GenBank/DDBJ databases">
        <title>Phylogenetic diversity of female urinary microbiome.</title>
        <authorList>
            <person name="Thomas-White K."/>
            <person name="Wolfe A.J."/>
        </authorList>
    </citation>
    <scope>NUCLEOTIDE SEQUENCE [LARGE SCALE GENOMIC DNA]</scope>
    <source>
        <strain evidence="2 3">UMB0018</strain>
    </source>
</reference>
<feature type="region of interest" description="Disordered" evidence="1">
    <location>
        <begin position="27"/>
        <end position="48"/>
    </location>
</feature>
<evidence type="ECO:0000313" key="2">
    <source>
        <dbReference type="EMBL" id="PKY64359.1"/>
    </source>
</evidence>
<dbReference type="EMBL" id="PKKM01000007">
    <property type="protein sequence ID" value="PKY64359.1"/>
    <property type="molecule type" value="Genomic_DNA"/>
</dbReference>
<comment type="caution">
    <text evidence="2">The sequence shown here is derived from an EMBL/GenBank/DDBJ whole genome shotgun (WGS) entry which is preliminary data.</text>
</comment>
<evidence type="ECO:0000313" key="3">
    <source>
        <dbReference type="Proteomes" id="UP000234198"/>
    </source>
</evidence>
<dbReference type="AlphaFoldDB" id="A0A2I1HZR2"/>
<sequence>MGDLSFVAGEFPRLASTAREAAEAVRSARPEGGASAFASAMPGTNLSSKMQGVEDKFADQATKTGTSLDEHAESLLAAERDFIAAEEENGQLIGSIIDGHSYGAGAAAGASEIIGGHSKGSGLTGHSIGGKGDTGTFGDPDYVVSPRIGSQPGDWRIPDPIAGGPALPPDISAPIRGVINDAVEGVKETINDIVEGAGDFDPTRIAGPIMADPDWLDDVKRK</sequence>
<gene>
    <name evidence="2" type="ORF">CYJ22_05975</name>
</gene>